<accession>A0A2D0LDD4</accession>
<proteinExistence type="predicted"/>
<sequence length="76" mass="8690">MSFHPSVPWDGDYDMVKDSKSLPNSGSGEQIITKLIFSASKFRYSTKKCHNTPIRFLEPILGIYDSDRLKPIQNNK</sequence>
<dbReference type="EMBL" id="NJCX01000009">
    <property type="protein sequence ID" value="PHM73682.1"/>
    <property type="molecule type" value="Genomic_DNA"/>
</dbReference>
<dbReference type="Proteomes" id="UP000221101">
    <property type="component" value="Unassembled WGS sequence"/>
</dbReference>
<gene>
    <name evidence="1" type="ORF">Xkoz_01503</name>
</gene>
<evidence type="ECO:0000313" key="1">
    <source>
        <dbReference type="EMBL" id="PHM73682.1"/>
    </source>
</evidence>
<organism evidence="1 2">
    <name type="scientific">Xenorhabdus kozodoii</name>
    <dbReference type="NCBI Taxonomy" id="351676"/>
    <lineage>
        <taxon>Bacteria</taxon>
        <taxon>Pseudomonadati</taxon>
        <taxon>Pseudomonadota</taxon>
        <taxon>Gammaproteobacteria</taxon>
        <taxon>Enterobacterales</taxon>
        <taxon>Morganellaceae</taxon>
        <taxon>Xenorhabdus</taxon>
    </lineage>
</organism>
<reference evidence="1 2" key="1">
    <citation type="journal article" date="2017" name="Nat. Microbiol.">
        <title>Natural product diversity associated with the nematode symbionts Photorhabdus and Xenorhabdus.</title>
        <authorList>
            <person name="Tobias N.J."/>
            <person name="Wolff H."/>
            <person name="Djahanschiri B."/>
            <person name="Grundmann F."/>
            <person name="Kronenwerth M."/>
            <person name="Shi Y.M."/>
            <person name="Simonyi S."/>
            <person name="Grun P."/>
            <person name="Shapiro-Ilan D."/>
            <person name="Pidot S.J."/>
            <person name="Stinear T.P."/>
            <person name="Ebersberger I."/>
            <person name="Bode H.B."/>
        </authorList>
    </citation>
    <scope>NUCLEOTIDE SEQUENCE [LARGE SCALE GENOMIC DNA]</scope>
    <source>
        <strain evidence="1 2">DSM 17907</strain>
    </source>
</reference>
<protein>
    <submittedName>
        <fullName evidence="1">Uncharacterized protein</fullName>
    </submittedName>
</protein>
<dbReference type="AlphaFoldDB" id="A0A2D0LDD4"/>
<keyword evidence="2" id="KW-1185">Reference proteome</keyword>
<comment type="caution">
    <text evidence="1">The sequence shown here is derived from an EMBL/GenBank/DDBJ whole genome shotgun (WGS) entry which is preliminary data.</text>
</comment>
<name>A0A2D0LDD4_9GAMM</name>
<evidence type="ECO:0000313" key="2">
    <source>
        <dbReference type="Proteomes" id="UP000221101"/>
    </source>
</evidence>